<evidence type="ECO:0000313" key="3">
    <source>
        <dbReference type="Proteomes" id="UP000008063"/>
    </source>
</evidence>
<keyword evidence="3" id="KW-1185">Reference proteome</keyword>
<dbReference type="HOGENOM" id="CLU_013084_2_0_1"/>
<reference evidence="3" key="1">
    <citation type="journal article" date="2011" name="Science">
        <title>The plant cell wall-decomposing machinery underlies the functional diversity of forest fungi.</title>
        <authorList>
            <person name="Eastwood D.C."/>
            <person name="Floudas D."/>
            <person name="Binder M."/>
            <person name="Majcherczyk A."/>
            <person name="Schneider P."/>
            <person name="Aerts A."/>
            <person name="Asiegbu F.O."/>
            <person name="Baker S.E."/>
            <person name="Barry K."/>
            <person name="Bendiksby M."/>
            <person name="Blumentritt M."/>
            <person name="Coutinho P.M."/>
            <person name="Cullen D."/>
            <person name="de Vries R.P."/>
            <person name="Gathman A."/>
            <person name="Goodell B."/>
            <person name="Henrissat B."/>
            <person name="Ihrmark K."/>
            <person name="Kauserud H."/>
            <person name="Kohler A."/>
            <person name="LaButti K."/>
            <person name="Lapidus A."/>
            <person name="Lavin J.L."/>
            <person name="Lee Y.-H."/>
            <person name="Lindquist E."/>
            <person name="Lilly W."/>
            <person name="Lucas S."/>
            <person name="Morin E."/>
            <person name="Murat C."/>
            <person name="Oguiza J.A."/>
            <person name="Park J."/>
            <person name="Pisabarro A.G."/>
            <person name="Riley R."/>
            <person name="Rosling A."/>
            <person name="Salamov A."/>
            <person name="Schmidt O."/>
            <person name="Schmutz J."/>
            <person name="Skrede I."/>
            <person name="Stenlid J."/>
            <person name="Wiebenga A."/>
            <person name="Xie X."/>
            <person name="Kuees U."/>
            <person name="Hibbett D.S."/>
            <person name="Hoffmeister D."/>
            <person name="Hoegberg N."/>
            <person name="Martin F."/>
            <person name="Grigoriev I.V."/>
            <person name="Watkinson S.C."/>
        </authorList>
    </citation>
    <scope>NUCLEOTIDE SEQUENCE [LARGE SCALE GENOMIC DNA]</scope>
    <source>
        <strain evidence="3">strain S7.3</strain>
    </source>
</reference>
<dbReference type="Pfam" id="PF18758">
    <property type="entry name" value="KDZ"/>
    <property type="match status" value="1"/>
</dbReference>
<feature type="region of interest" description="Disordered" evidence="1">
    <location>
        <begin position="611"/>
        <end position="638"/>
    </location>
</feature>
<name>F8QI73_SERL3</name>
<dbReference type="AlphaFoldDB" id="F8QI73"/>
<evidence type="ECO:0000256" key="1">
    <source>
        <dbReference type="SAM" id="MobiDB-lite"/>
    </source>
</evidence>
<dbReference type="InParanoid" id="F8QI73"/>
<protein>
    <submittedName>
        <fullName evidence="2">Uncharacterized protein</fullName>
    </submittedName>
</protein>
<dbReference type="OMA" id="LICHATR"/>
<organism evidence="3">
    <name type="scientific">Serpula lacrymans var. lacrymans (strain S7.3)</name>
    <name type="common">Dry rot fungus</name>
    <dbReference type="NCBI Taxonomy" id="936435"/>
    <lineage>
        <taxon>Eukaryota</taxon>
        <taxon>Fungi</taxon>
        <taxon>Dikarya</taxon>
        <taxon>Basidiomycota</taxon>
        <taxon>Agaricomycotina</taxon>
        <taxon>Agaricomycetes</taxon>
        <taxon>Agaricomycetidae</taxon>
        <taxon>Boletales</taxon>
        <taxon>Coniophorineae</taxon>
        <taxon>Serpulaceae</taxon>
        <taxon>Serpula</taxon>
    </lineage>
</organism>
<dbReference type="InterPro" id="IPR040521">
    <property type="entry name" value="KDZ"/>
</dbReference>
<accession>F8QI73</accession>
<dbReference type="OrthoDB" id="2665372at2759"/>
<evidence type="ECO:0000313" key="2">
    <source>
        <dbReference type="EMBL" id="EGN92009.1"/>
    </source>
</evidence>
<dbReference type="Proteomes" id="UP000008063">
    <property type="component" value="Unassembled WGS sequence"/>
</dbReference>
<dbReference type="EMBL" id="GL945519">
    <property type="protein sequence ID" value="EGN92009.1"/>
    <property type="molecule type" value="Genomic_DNA"/>
</dbReference>
<sequence>MAQPSDFGFPANPPFKFILFRNWFNNWEAEDNNLQRDMEVVLDGSEPVEISHAGGKHYQRIPHHIDYRTHCNRIHRHNLAFQEQLPALIDTYMEWCLNCLDSTHQAECTMDPSMGEMGSLKVEVADTFSTYNKFLQFFPPTGLSPLHWLDGVSCLAHPSLQQPLSRHYVTFMGSGVKMLVRTALNPCTYAVKGEEELKFQMLYTMDGNNSLKRIVRRTTPEDNNQLTESEENPCVGHWKNMKDNALKKTWAIYDEIRIFFSLCRHGFFLVIADMVQSGKLEKYPLAVVEEILNTFGEDIAGVFDINLKACLAREPVLYALHVLLVPFMDMPTTIFANFHTLPCTLKALVLRILKAVREHSQSPTLWLAQSDMPVFFTKDRQLTLTLDTGMNSNFLYNNYQQALDILSKSSIGFKDTVYDLSVTDESVFKQWLKEEKEYLMSLQKEPTKETLHMEYWQKLVNVQANRVELEAITKAWEAAQVLTKEQQVVRQIAMENYEKNLKDMNRSKTGYALQKHIGKVLQAQSAAIRTALNHYNTAARALTPPCCLLEWKEVIEYTFLSDFDLPHDTRQDMSHQPLATLAGRLAMDFYFKACRACQEIKRLNTLPGVQRYDSTRGKNTNRNRDSPEDLEDKEEEDKHVEEAFEAVLGILEIVELAVSHSKLNPLLVSDAT</sequence>
<proteinExistence type="predicted"/>
<gene>
    <name evidence="2" type="ORF">SERLA73DRAFT_157266</name>
</gene>